<feature type="transmembrane region" description="Helical" evidence="15">
    <location>
        <begin position="38"/>
        <end position="58"/>
    </location>
</feature>
<dbReference type="SUPFAM" id="SSF47384">
    <property type="entry name" value="Homodimeric domain of signal transducing histidine kinase"/>
    <property type="match status" value="1"/>
</dbReference>
<dbReference type="InterPro" id="IPR003594">
    <property type="entry name" value="HATPase_dom"/>
</dbReference>
<evidence type="ECO:0000256" key="6">
    <source>
        <dbReference type="ARBA" id="ARBA00022679"/>
    </source>
</evidence>
<feature type="transmembrane region" description="Helical" evidence="15">
    <location>
        <begin position="402"/>
        <end position="421"/>
    </location>
</feature>
<dbReference type="InterPro" id="IPR005467">
    <property type="entry name" value="His_kinase_dom"/>
</dbReference>
<dbReference type="PRINTS" id="PR00344">
    <property type="entry name" value="BCTRLSENSOR"/>
</dbReference>
<evidence type="ECO:0000256" key="4">
    <source>
        <dbReference type="ARBA" id="ARBA00012438"/>
    </source>
</evidence>
<evidence type="ECO:0000256" key="8">
    <source>
        <dbReference type="ARBA" id="ARBA00022741"/>
    </source>
</evidence>
<dbReference type="GO" id="GO:0016020">
    <property type="term" value="C:membrane"/>
    <property type="evidence" value="ECO:0007669"/>
    <property type="project" value="UniProtKB-SubCell"/>
</dbReference>
<organism evidence="17 18">
    <name type="scientific">Paraperlucidibaca baekdonensis</name>
    <dbReference type="NCBI Taxonomy" id="748120"/>
    <lineage>
        <taxon>Bacteria</taxon>
        <taxon>Pseudomonadati</taxon>
        <taxon>Pseudomonadota</taxon>
        <taxon>Gammaproteobacteria</taxon>
        <taxon>Moraxellales</taxon>
        <taxon>Moraxellaceae</taxon>
        <taxon>Paraperlucidibaca</taxon>
    </lineage>
</organism>
<dbReference type="Gene3D" id="3.30.450.20">
    <property type="entry name" value="PAS domain"/>
    <property type="match status" value="1"/>
</dbReference>
<dbReference type="Pfam" id="PF00989">
    <property type="entry name" value="PAS"/>
    <property type="match status" value="1"/>
</dbReference>
<keyword evidence="11 15" id="KW-1133">Transmembrane helix</keyword>
<dbReference type="OrthoDB" id="9815750at2"/>
<keyword evidence="10" id="KW-0067">ATP-binding</keyword>
<dbReference type="SMART" id="SM00091">
    <property type="entry name" value="PAS"/>
    <property type="match status" value="1"/>
</dbReference>
<dbReference type="PROSITE" id="PS50283">
    <property type="entry name" value="NA_SOLUT_SYMP_3"/>
    <property type="match status" value="1"/>
</dbReference>
<dbReference type="InterPro" id="IPR036097">
    <property type="entry name" value="HisK_dim/P_sf"/>
</dbReference>
<feature type="transmembrane region" description="Helical" evidence="15">
    <location>
        <begin position="374"/>
        <end position="390"/>
    </location>
</feature>
<dbReference type="SUPFAM" id="SSF55785">
    <property type="entry name" value="PYP-like sensor domain (PAS domain)"/>
    <property type="match status" value="1"/>
</dbReference>
<keyword evidence="8" id="KW-0547">Nucleotide-binding</keyword>
<dbReference type="Pfam" id="PF00512">
    <property type="entry name" value="HisKA"/>
    <property type="match status" value="1"/>
</dbReference>
<feature type="transmembrane region" description="Helical" evidence="15">
    <location>
        <begin position="153"/>
        <end position="172"/>
    </location>
</feature>
<dbReference type="SMART" id="SM00387">
    <property type="entry name" value="HATPase_c"/>
    <property type="match status" value="1"/>
</dbReference>
<feature type="transmembrane region" description="Helical" evidence="15">
    <location>
        <begin position="428"/>
        <end position="451"/>
    </location>
</feature>
<accession>A0A3E0H7T7</accession>
<dbReference type="Proteomes" id="UP000256774">
    <property type="component" value="Unassembled WGS sequence"/>
</dbReference>
<evidence type="ECO:0000256" key="1">
    <source>
        <dbReference type="ARBA" id="ARBA00000085"/>
    </source>
</evidence>
<evidence type="ECO:0000256" key="14">
    <source>
        <dbReference type="SAM" id="Coils"/>
    </source>
</evidence>
<evidence type="ECO:0000256" key="10">
    <source>
        <dbReference type="ARBA" id="ARBA00022840"/>
    </source>
</evidence>
<comment type="similarity">
    <text evidence="3">Belongs to the sodium:solute symporter (SSF) (TC 2.A.21) family.</text>
</comment>
<dbReference type="InterPro" id="IPR000014">
    <property type="entry name" value="PAS"/>
</dbReference>
<protein>
    <recommendedName>
        <fullName evidence="4">histidine kinase</fullName>
        <ecNumber evidence="4">2.7.13.3</ecNumber>
    </recommendedName>
</protein>
<evidence type="ECO:0000256" key="15">
    <source>
        <dbReference type="SAM" id="Phobius"/>
    </source>
</evidence>
<feature type="domain" description="Histidine kinase" evidence="16">
    <location>
        <begin position="757"/>
        <end position="973"/>
    </location>
</feature>
<feature type="transmembrane region" description="Helical" evidence="15">
    <location>
        <begin position="278"/>
        <end position="300"/>
    </location>
</feature>
<dbReference type="InterPro" id="IPR038377">
    <property type="entry name" value="Na/Glc_symporter_sf"/>
</dbReference>
<dbReference type="InterPro" id="IPR035965">
    <property type="entry name" value="PAS-like_dom_sf"/>
</dbReference>
<dbReference type="Gene3D" id="3.30.565.10">
    <property type="entry name" value="Histidine kinase-like ATPase, C-terminal domain"/>
    <property type="match status" value="1"/>
</dbReference>
<evidence type="ECO:0000313" key="18">
    <source>
        <dbReference type="Proteomes" id="UP000256774"/>
    </source>
</evidence>
<keyword evidence="5" id="KW-0597">Phosphoprotein</keyword>
<feature type="transmembrane region" description="Helical" evidence="15">
    <location>
        <begin position="114"/>
        <end position="133"/>
    </location>
</feature>
<evidence type="ECO:0000256" key="12">
    <source>
        <dbReference type="ARBA" id="ARBA00023012"/>
    </source>
</evidence>
<evidence type="ECO:0000256" key="11">
    <source>
        <dbReference type="ARBA" id="ARBA00022989"/>
    </source>
</evidence>
<proteinExistence type="inferred from homology"/>
<keyword evidence="7 15" id="KW-0812">Transmembrane</keyword>
<dbReference type="GO" id="GO:0005524">
    <property type="term" value="F:ATP binding"/>
    <property type="evidence" value="ECO:0007669"/>
    <property type="project" value="UniProtKB-KW"/>
</dbReference>
<feature type="transmembrane region" description="Helical" evidence="15">
    <location>
        <begin position="184"/>
        <end position="208"/>
    </location>
</feature>
<keyword evidence="6" id="KW-0808">Transferase</keyword>
<gene>
    <name evidence="17" type="ORF">DFR26_0017</name>
</gene>
<dbReference type="Gene3D" id="1.20.1730.10">
    <property type="entry name" value="Sodium/glucose cotransporter"/>
    <property type="match status" value="1"/>
</dbReference>
<feature type="coiled-coil region" evidence="14">
    <location>
        <begin position="604"/>
        <end position="631"/>
    </location>
</feature>
<dbReference type="InterPro" id="IPR001734">
    <property type="entry name" value="Na/solute_symporter"/>
</dbReference>
<reference evidence="17 18" key="1">
    <citation type="submission" date="2018-08" db="EMBL/GenBank/DDBJ databases">
        <title>Genomic Encyclopedia of Type Strains, Phase IV (KMG-IV): sequencing the most valuable type-strain genomes for metagenomic binning, comparative biology and taxonomic classification.</title>
        <authorList>
            <person name="Goeker M."/>
        </authorList>
    </citation>
    <scope>NUCLEOTIDE SEQUENCE [LARGE SCALE GENOMIC DNA]</scope>
    <source>
        <strain evidence="17 18">DSM 26022</strain>
    </source>
</reference>
<dbReference type="InterPro" id="IPR003661">
    <property type="entry name" value="HisK_dim/P_dom"/>
</dbReference>
<dbReference type="NCBIfam" id="TIGR00229">
    <property type="entry name" value="sensory_box"/>
    <property type="match status" value="1"/>
</dbReference>
<dbReference type="EMBL" id="QUNR01000001">
    <property type="protein sequence ID" value="REH39826.1"/>
    <property type="molecule type" value="Genomic_DNA"/>
</dbReference>
<dbReference type="PANTHER" id="PTHR43065:SF10">
    <property type="entry name" value="PEROXIDE STRESS-ACTIVATED HISTIDINE KINASE MAK3"/>
    <property type="match status" value="1"/>
</dbReference>
<dbReference type="InterPro" id="IPR004358">
    <property type="entry name" value="Sig_transdc_His_kin-like_C"/>
</dbReference>
<dbReference type="GO" id="GO:0022857">
    <property type="term" value="F:transmembrane transporter activity"/>
    <property type="evidence" value="ECO:0007669"/>
    <property type="project" value="InterPro"/>
</dbReference>
<dbReference type="Gene3D" id="1.10.287.130">
    <property type="match status" value="1"/>
</dbReference>
<dbReference type="RefSeq" id="WP_116206922.1">
    <property type="nucleotide sequence ID" value="NZ_QUNR01000001.1"/>
</dbReference>
<evidence type="ECO:0000259" key="16">
    <source>
        <dbReference type="PROSITE" id="PS50109"/>
    </source>
</evidence>
<dbReference type="CDD" id="cd00130">
    <property type="entry name" value="PAS"/>
    <property type="match status" value="1"/>
</dbReference>
<dbReference type="SMART" id="SM00388">
    <property type="entry name" value="HisKA"/>
    <property type="match status" value="1"/>
</dbReference>
<evidence type="ECO:0000256" key="5">
    <source>
        <dbReference type="ARBA" id="ARBA00022553"/>
    </source>
</evidence>
<keyword evidence="9 17" id="KW-0418">Kinase</keyword>
<comment type="catalytic activity">
    <reaction evidence="1">
        <text>ATP + protein L-histidine = ADP + protein N-phospho-L-histidine.</text>
        <dbReference type="EC" id="2.7.13.3"/>
    </reaction>
</comment>
<evidence type="ECO:0000313" key="17">
    <source>
        <dbReference type="EMBL" id="REH39826.1"/>
    </source>
</evidence>
<feature type="transmembrane region" description="Helical" evidence="15">
    <location>
        <begin position="320"/>
        <end position="353"/>
    </location>
</feature>
<comment type="caution">
    <text evidence="17">The sequence shown here is derived from an EMBL/GenBank/DDBJ whole genome shotgun (WGS) entry which is preliminary data.</text>
</comment>
<comment type="subcellular location">
    <subcellularLocation>
        <location evidence="2">Membrane</location>
        <topology evidence="2">Multi-pass membrane protein</topology>
    </subcellularLocation>
</comment>
<dbReference type="InterPro" id="IPR013767">
    <property type="entry name" value="PAS_fold"/>
</dbReference>
<dbReference type="EC" id="2.7.13.3" evidence="4"/>
<keyword evidence="14" id="KW-0175">Coiled coil</keyword>
<dbReference type="CDD" id="cd00082">
    <property type="entry name" value="HisKA"/>
    <property type="match status" value="1"/>
</dbReference>
<keyword evidence="13 15" id="KW-0472">Membrane</keyword>
<dbReference type="Pfam" id="PF02518">
    <property type="entry name" value="HATPase_c"/>
    <property type="match status" value="1"/>
</dbReference>
<dbReference type="SUPFAM" id="SSF55874">
    <property type="entry name" value="ATPase domain of HSP90 chaperone/DNA topoisomerase II/histidine kinase"/>
    <property type="match status" value="1"/>
</dbReference>
<evidence type="ECO:0000256" key="9">
    <source>
        <dbReference type="ARBA" id="ARBA00022777"/>
    </source>
</evidence>
<evidence type="ECO:0000256" key="13">
    <source>
        <dbReference type="ARBA" id="ARBA00023136"/>
    </source>
</evidence>
<dbReference type="AlphaFoldDB" id="A0A3E0H7T7"/>
<dbReference type="GO" id="GO:0006355">
    <property type="term" value="P:regulation of DNA-templated transcription"/>
    <property type="evidence" value="ECO:0007669"/>
    <property type="project" value="InterPro"/>
</dbReference>
<feature type="transmembrane region" description="Helical" evidence="15">
    <location>
        <begin position="70"/>
        <end position="93"/>
    </location>
</feature>
<feature type="transmembrane region" description="Helical" evidence="15">
    <location>
        <begin position="238"/>
        <end position="258"/>
    </location>
</feature>
<dbReference type="GO" id="GO:0000155">
    <property type="term" value="F:phosphorelay sensor kinase activity"/>
    <property type="evidence" value="ECO:0007669"/>
    <property type="project" value="InterPro"/>
</dbReference>
<evidence type="ECO:0000256" key="3">
    <source>
        <dbReference type="ARBA" id="ARBA00006434"/>
    </source>
</evidence>
<dbReference type="PANTHER" id="PTHR43065">
    <property type="entry name" value="SENSOR HISTIDINE KINASE"/>
    <property type="match status" value="1"/>
</dbReference>
<dbReference type="InterPro" id="IPR036890">
    <property type="entry name" value="HATPase_C_sf"/>
</dbReference>
<sequence>MIFSPTLLFTLTTVYLGALFLTAYASEHGWIPLRWVRHPAVFVLSLGVFVSTWGLFGAVQFARESGFNFLTFYIGLAGAFLLAPVFLQPLFRLARSHQLSSLPDLLAFRYRSQAAGTLATLAMLIGVMPLLTTQMQTVGEVARLLTGGTNTKLMGLVFCLMLIVFTSLFGAGARSSRHQENDGLVVAIALESLIKLIAISAVGLYAYFGVLGGSEGLNDWLTRHPEALRNLFQPLKAGYWHSLLLVFFFASVVMPCLYHMAFTENREPRNLLTATWGFPFYLLLMALSIPIILWAGQASGLSDIPEFYSLGVAMDSRSPALVLLLFFGALASSSGILIVTTLALANMTLNHVILPLRGWPKDDALYLETQRQRRLLITCILLAAFLLSWLPELRPDSTEMSMLAFVATLQLAPSVLALLFWPRATRAGMLAGLSVGMAIWIAVLATPAFFLADFDSAQLLGILTSSRLDHWQAMGIIATLGNAIVLVIASLLQKQSSADREIAEACSVDNLSSPVRWSLAADSVDAFISALMPALGPLTAEREVRMACHDLAMSSKERRPYALRRLRDQLGANLSGLLGPSLAMELLDKHLPQQIVPQSPGEDIHFIESRLEEYRDKLSGLAAELDTLRRFHRQTLHDLPLGVCTLAGDLEVLSWNRAIMDITGCADADVIGSHLGSLPAPWSQTLTQFLQQPGAQESRHRLNVDGQTRWVNLHRAMIGDADGSVVLVMEEVTALQQLESRLHHSERLAAVGRLAAGVAHEIGNPVTGIACLAQNLKAEHAADHEVHGTAQDIIEQTKRVTRIVQSLVGFARTEHHVGGEFDTVPLLGVVNEALHLLALSPEARQIDFRVHIDSDLAVYGDAQRLCQVFINLLGNARDASTQAGRVILRAHQHGPALRIEIEDFGHGLPDGELRDRLFEPFVTTKALGEGTGLGLALVHGIIEAHDGRIQLTDKRDYDQGTGVIVQISLPAAKGNEDMNA</sequence>
<evidence type="ECO:0000256" key="7">
    <source>
        <dbReference type="ARBA" id="ARBA00022692"/>
    </source>
</evidence>
<name>A0A3E0H7T7_9GAMM</name>
<feature type="transmembrane region" description="Helical" evidence="15">
    <location>
        <begin position="471"/>
        <end position="492"/>
    </location>
</feature>
<keyword evidence="18" id="KW-1185">Reference proteome</keyword>
<keyword evidence="12" id="KW-0902">Two-component regulatory system</keyword>
<evidence type="ECO:0000256" key="2">
    <source>
        <dbReference type="ARBA" id="ARBA00004141"/>
    </source>
</evidence>
<feature type="transmembrane region" description="Helical" evidence="15">
    <location>
        <begin position="6"/>
        <end position="26"/>
    </location>
</feature>
<dbReference type="PROSITE" id="PS50109">
    <property type="entry name" value="HIS_KIN"/>
    <property type="match status" value="1"/>
</dbReference>